<dbReference type="AlphaFoldDB" id="A0A0L8GNL2"/>
<evidence type="ECO:0000313" key="1">
    <source>
        <dbReference type="EMBL" id="KOF78444.1"/>
    </source>
</evidence>
<gene>
    <name evidence="1" type="ORF">OCBIM_22030768mg</name>
</gene>
<dbReference type="EMBL" id="KQ421085">
    <property type="protein sequence ID" value="KOF78444.1"/>
    <property type="molecule type" value="Genomic_DNA"/>
</dbReference>
<accession>A0A0L8GNL2</accession>
<protein>
    <submittedName>
        <fullName evidence="1">Uncharacterized protein</fullName>
    </submittedName>
</protein>
<proteinExistence type="predicted"/>
<organism evidence="1">
    <name type="scientific">Octopus bimaculoides</name>
    <name type="common">California two-spotted octopus</name>
    <dbReference type="NCBI Taxonomy" id="37653"/>
    <lineage>
        <taxon>Eukaryota</taxon>
        <taxon>Metazoa</taxon>
        <taxon>Spiralia</taxon>
        <taxon>Lophotrochozoa</taxon>
        <taxon>Mollusca</taxon>
        <taxon>Cephalopoda</taxon>
        <taxon>Coleoidea</taxon>
        <taxon>Octopodiformes</taxon>
        <taxon>Octopoda</taxon>
        <taxon>Incirrata</taxon>
        <taxon>Octopodidae</taxon>
        <taxon>Octopus</taxon>
    </lineage>
</organism>
<reference evidence="1" key="1">
    <citation type="submission" date="2015-07" db="EMBL/GenBank/DDBJ databases">
        <title>MeaNS - Measles Nucleotide Surveillance Program.</title>
        <authorList>
            <person name="Tran T."/>
            <person name="Druce J."/>
        </authorList>
    </citation>
    <scope>NUCLEOTIDE SEQUENCE</scope>
    <source>
        <strain evidence="1">UCB-OBI-ISO-001</strain>
        <tissue evidence="1">Gonad</tissue>
    </source>
</reference>
<sequence>MSHEYSSLMYNGALTIQSNTLASHLKPFVTLFLLIILSQPVAHKNLIRTLTSIIISATHCRNVERYYKHSPPRHVNK</sequence>
<name>A0A0L8GNL2_OCTBM</name>